<evidence type="ECO:0000313" key="2">
    <source>
        <dbReference type="EMBL" id="MDS1271708.1"/>
    </source>
</evidence>
<gene>
    <name evidence="2" type="ORF">RIF23_15540</name>
</gene>
<protein>
    <submittedName>
        <fullName evidence="2">DUF397 domain-containing protein</fullName>
    </submittedName>
</protein>
<feature type="domain" description="DUF397" evidence="1">
    <location>
        <begin position="19"/>
        <end position="73"/>
    </location>
</feature>
<dbReference type="RefSeq" id="WP_310913271.1">
    <property type="nucleotide sequence ID" value="NZ_JAVLVT010000007.1"/>
</dbReference>
<comment type="caution">
    <text evidence="2">The sequence shown here is derived from an EMBL/GenBank/DDBJ whole genome shotgun (WGS) entry which is preliminary data.</text>
</comment>
<dbReference type="Proteomes" id="UP001250214">
    <property type="component" value="Unassembled WGS sequence"/>
</dbReference>
<reference evidence="3" key="1">
    <citation type="submission" date="2023-07" db="EMBL/GenBank/DDBJ databases">
        <title>Novel species in the genus Lipingzhangella isolated from Sambhar Salt Lake.</title>
        <authorList>
            <person name="Jiya N."/>
            <person name="Kajale S."/>
            <person name="Sharma A."/>
        </authorList>
    </citation>
    <scope>NUCLEOTIDE SEQUENCE [LARGE SCALE GENOMIC DNA]</scope>
    <source>
        <strain evidence="3">LS1_29</strain>
    </source>
</reference>
<organism evidence="2 3">
    <name type="scientific">Lipingzhangella rawalii</name>
    <dbReference type="NCBI Taxonomy" id="2055835"/>
    <lineage>
        <taxon>Bacteria</taxon>
        <taxon>Bacillati</taxon>
        <taxon>Actinomycetota</taxon>
        <taxon>Actinomycetes</taxon>
        <taxon>Streptosporangiales</taxon>
        <taxon>Nocardiopsidaceae</taxon>
        <taxon>Lipingzhangella</taxon>
    </lineage>
</organism>
<evidence type="ECO:0000259" key="1">
    <source>
        <dbReference type="Pfam" id="PF04149"/>
    </source>
</evidence>
<dbReference type="Pfam" id="PF04149">
    <property type="entry name" value="DUF397"/>
    <property type="match status" value="1"/>
</dbReference>
<sequence>MTSTPAPQPPAATDLARVAWHISTHSSNGGRSCVEAGPILDGTARVAIRHSHHPNGTTLTYPTHEWHALLHAIHTGELDVES</sequence>
<dbReference type="InterPro" id="IPR007278">
    <property type="entry name" value="DUF397"/>
</dbReference>
<keyword evidence="3" id="KW-1185">Reference proteome</keyword>
<name>A0ABU2H8S7_9ACTN</name>
<dbReference type="EMBL" id="JAVLVT010000007">
    <property type="protein sequence ID" value="MDS1271708.1"/>
    <property type="molecule type" value="Genomic_DNA"/>
</dbReference>
<proteinExistence type="predicted"/>
<evidence type="ECO:0000313" key="3">
    <source>
        <dbReference type="Proteomes" id="UP001250214"/>
    </source>
</evidence>
<accession>A0ABU2H8S7</accession>